<dbReference type="GO" id="GO:1990281">
    <property type="term" value="C:efflux pump complex"/>
    <property type="evidence" value="ECO:0007669"/>
    <property type="project" value="TreeGrafter"/>
</dbReference>
<dbReference type="GO" id="GO:0015562">
    <property type="term" value="F:efflux transmembrane transporter activity"/>
    <property type="evidence" value="ECO:0007669"/>
    <property type="project" value="TreeGrafter"/>
</dbReference>
<dbReference type="SUPFAM" id="SSF111369">
    <property type="entry name" value="HlyD-like secretion proteins"/>
    <property type="match status" value="1"/>
</dbReference>
<dbReference type="OrthoDB" id="1435302at2"/>
<dbReference type="PATRIC" id="fig|746697.3.peg.3243"/>
<dbReference type="STRING" id="746697.Aeqsu_3195"/>
<dbReference type="PANTHER" id="PTHR30469">
    <property type="entry name" value="MULTIDRUG RESISTANCE PROTEIN MDTA"/>
    <property type="match status" value="1"/>
</dbReference>
<keyword evidence="2" id="KW-1185">Reference proteome</keyword>
<dbReference type="eggNOG" id="COG0845">
    <property type="taxonomic scope" value="Bacteria"/>
</dbReference>
<proteinExistence type="predicted"/>
<gene>
    <name evidence="1" type="ordered locus">Aeqsu_3195</name>
</gene>
<dbReference type="Gene3D" id="2.40.50.100">
    <property type="match status" value="1"/>
</dbReference>
<evidence type="ECO:0008006" key="3">
    <source>
        <dbReference type="Google" id="ProtNLM"/>
    </source>
</evidence>
<dbReference type="EMBL" id="CP003280">
    <property type="protein sequence ID" value="AFL82626.1"/>
    <property type="molecule type" value="Genomic_DNA"/>
</dbReference>
<dbReference type="Proteomes" id="UP000006049">
    <property type="component" value="Chromosome"/>
</dbReference>
<dbReference type="KEGG" id="asl:Aeqsu_3195"/>
<dbReference type="PROSITE" id="PS51257">
    <property type="entry name" value="PROKAR_LIPOPROTEIN"/>
    <property type="match status" value="1"/>
</dbReference>
<protein>
    <recommendedName>
        <fullName evidence="3">RND family efflux transporter, MFP subunit</fullName>
    </recommendedName>
</protein>
<name>I3Z058_AEQSU</name>
<reference evidence="1 2" key="1">
    <citation type="submission" date="2012-06" db="EMBL/GenBank/DDBJ databases">
        <title>The complete genome of Aequorivita sublithincola DSM 14238.</title>
        <authorList>
            <consortium name="US DOE Joint Genome Institute (JGI-PGF)"/>
            <person name="Lucas S."/>
            <person name="Copeland A."/>
            <person name="Lapidus A."/>
            <person name="Goodwin L."/>
            <person name="Pitluck S."/>
            <person name="Peters L."/>
            <person name="Munk A.C.C."/>
            <person name="Kyrpides N."/>
            <person name="Mavromatis K."/>
            <person name="Pagani I."/>
            <person name="Ivanova N."/>
            <person name="Ovchinnikova G."/>
            <person name="Zeytun A."/>
            <person name="Detter J.C."/>
            <person name="Han C."/>
            <person name="Land M."/>
            <person name="Hauser L."/>
            <person name="Markowitz V."/>
            <person name="Cheng J.-F."/>
            <person name="Hugenholtz P."/>
            <person name="Woyke T."/>
            <person name="Wu D."/>
            <person name="Tindall B."/>
            <person name="Faehnrich R."/>
            <person name="Brambilla E."/>
            <person name="Klenk H.-P."/>
            <person name="Eisen J.A."/>
        </authorList>
    </citation>
    <scope>NUCLEOTIDE SEQUENCE [LARGE SCALE GENOMIC DNA]</scope>
    <source>
        <strain evidence="2">DSM 14238 / LMG 21431 / ACAM 643 / 9-3</strain>
    </source>
</reference>
<evidence type="ECO:0000313" key="1">
    <source>
        <dbReference type="EMBL" id="AFL82626.1"/>
    </source>
</evidence>
<dbReference type="AlphaFoldDB" id="I3Z058"/>
<organism evidence="1 2">
    <name type="scientific">Aequorivita sublithincola (strain DSM 14238 / LMG 21431 / ACAM 643 / 9-3)</name>
    <dbReference type="NCBI Taxonomy" id="746697"/>
    <lineage>
        <taxon>Bacteria</taxon>
        <taxon>Pseudomonadati</taxon>
        <taxon>Bacteroidota</taxon>
        <taxon>Flavobacteriia</taxon>
        <taxon>Flavobacteriales</taxon>
        <taxon>Flavobacteriaceae</taxon>
        <taxon>Aequorivita</taxon>
    </lineage>
</organism>
<dbReference type="HOGENOM" id="CLU_057492_0_0_10"/>
<evidence type="ECO:0000313" key="2">
    <source>
        <dbReference type="Proteomes" id="UP000006049"/>
    </source>
</evidence>
<accession>I3Z058</accession>
<dbReference type="RefSeq" id="WP_014783875.1">
    <property type="nucleotide sequence ID" value="NC_018013.1"/>
</dbReference>
<sequence length="304" mass="33688">MVIQYIKNITIVLLLLSVTACKKTVETKETKKVPIAVSVIKVQRNDIKEYLTFNGVTQYQKKDDIRSNITGYISYMPFKIGDPIRIGQTFASLRTKEQDALKEAVKIDSSLAKFIGPIRIASNANGIITVLNVTQNGYVAEGDILATIVQPKTLVVQVNVPYEYEGTIKIGSVCEILLQNGQTLSAKITGTLPMIDPAAQSQVFLIALPDASLPENLNVQVRTIFKEDAEAMAIPKKALQTNELLTDYWVMKVVNDSLAIKVAVFPELKNDSLIQIKSDKIHLNDLVILEGAYQMQDSTLVKYK</sequence>